<name>A0AA35IS83_SACMI</name>
<keyword evidence="1" id="KW-0472">Membrane</keyword>
<reference evidence="2" key="1">
    <citation type="submission" date="2022-10" db="EMBL/GenBank/DDBJ databases">
        <authorList>
            <person name="Byrne P K."/>
        </authorList>
    </citation>
    <scope>NUCLEOTIDE SEQUENCE</scope>
    <source>
        <strain evidence="2">IFO1815</strain>
    </source>
</reference>
<gene>
    <name evidence="2" type="primary">SMKI14G1780</name>
    <name evidence="2" type="ORF">SMKI_14G1780</name>
</gene>
<dbReference type="AlphaFoldDB" id="A0AA35IS83"/>
<feature type="transmembrane region" description="Helical" evidence="1">
    <location>
        <begin position="83"/>
        <end position="100"/>
    </location>
</feature>
<dbReference type="EMBL" id="OX365770">
    <property type="protein sequence ID" value="CAI4035967.1"/>
    <property type="molecule type" value="Genomic_DNA"/>
</dbReference>
<dbReference type="Proteomes" id="UP001161438">
    <property type="component" value="Chromosome 14"/>
</dbReference>
<organism evidence="2 3">
    <name type="scientific">Saccharomyces mikatae IFO 1815</name>
    <dbReference type="NCBI Taxonomy" id="226126"/>
    <lineage>
        <taxon>Eukaryota</taxon>
        <taxon>Fungi</taxon>
        <taxon>Dikarya</taxon>
        <taxon>Ascomycota</taxon>
        <taxon>Saccharomycotina</taxon>
        <taxon>Saccharomycetes</taxon>
        <taxon>Saccharomycetales</taxon>
        <taxon>Saccharomycetaceae</taxon>
        <taxon>Saccharomyces</taxon>
    </lineage>
</organism>
<protein>
    <submittedName>
        <fullName evidence="2">Uncharacterized protein</fullName>
    </submittedName>
</protein>
<keyword evidence="1" id="KW-0812">Transmembrane</keyword>
<evidence type="ECO:0000256" key="1">
    <source>
        <dbReference type="SAM" id="Phobius"/>
    </source>
</evidence>
<sequence length="101" mass="11680">MSYNKPTSSTRVEFKKIINLTLLFIIITLLFQNSVGFKRMFQKLLSLFCKKSNPNSASSNHESLPIFSESLIDFDNVNMADKTRLFLFLVFSFIITIPFMV</sequence>
<proteinExistence type="predicted"/>
<keyword evidence="3" id="KW-1185">Reference proteome</keyword>
<accession>A0AA35IS83</accession>
<keyword evidence="1" id="KW-1133">Transmembrane helix</keyword>
<dbReference type="RefSeq" id="XP_056079087.1">
    <property type="nucleotide sequence ID" value="XM_056225249.1"/>
</dbReference>
<evidence type="ECO:0000313" key="3">
    <source>
        <dbReference type="Proteomes" id="UP001161438"/>
    </source>
</evidence>
<feature type="transmembrane region" description="Helical" evidence="1">
    <location>
        <begin position="17"/>
        <end position="37"/>
    </location>
</feature>
<dbReference type="GeneID" id="80920855"/>
<evidence type="ECO:0000313" key="2">
    <source>
        <dbReference type="EMBL" id="CAI4035967.1"/>
    </source>
</evidence>